<evidence type="ECO:0000256" key="1">
    <source>
        <dbReference type="SAM" id="SignalP"/>
    </source>
</evidence>
<evidence type="ECO:0000313" key="2">
    <source>
        <dbReference type="EMBL" id="MBS4214278.1"/>
    </source>
</evidence>
<comment type="caution">
    <text evidence="2">The sequence shown here is derived from an EMBL/GenBank/DDBJ whole genome shotgun (WGS) entry which is preliminary data.</text>
</comment>
<proteinExistence type="predicted"/>
<dbReference type="EMBL" id="JAGYPF010000003">
    <property type="protein sequence ID" value="MBS4214278.1"/>
    <property type="molecule type" value="Genomic_DNA"/>
</dbReference>
<dbReference type="PROSITE" id="PS51257">
    <property type="entry name" value="PROKAR_LIPOPROTEIN"/>
    <property type="match status" value="1"/>
</dbReference>
<evidence type="ECO:0008006" key="4">
    <source>
        <dbReference type="Google" id="ProtNLM"/>
    </source>
</evidence>
<dbReference type="Proteomes" id="UP000679749">
    <property type="component" value="Unassembled WGS sequence"/>
</dbReference>
<dbReference type="RefSeq" id="WP_213118755.1">
    <property type="nucleotide sequence ID" value="NZ_JAGYPF010000003.1"/>
</dbReference>
<name>A0A942U8M4_9BACI</name>
<sequence length="168" mass="19294">MLRNTWLIFCLLYIVPLSTACSKTESPVTKELNLQKPPQTFAIPSEYTHAKDMLDSLTKEGIEIKEIRSSNHSALFQTKLNYSMLIKSESGDFTLIHLGNKNGKDYTIVKMEENGGRFIYSIRKNGEPEQIYDTNEETYFNINEEYITITQSKNLNKKLKKVLNTGKS</sequence>
<feature type="chain" id="PRO_5038460198" description="DUF4362 domain-containing protein" evidence="1">
    <location>
        <begin position="21"/>
        <end position="168"/>
    </location>
</feature>
<reference evidence="2" key="1">
    <citation type="submission" date="2021-05" db="EMBL/GenBank/DDBJ databases">
        <title>Novel Bacillus species.</title>
        <authorList>
            <person name="Liu G."/>
        </authorList>
    </citation>
    <scope>NUCLEOTIDE SEQUENCE</scope>
    <source>
        <strain evidence="2">FJAT-49825</strain>
    </source>
</reference>
<accession>A0A942U8M4</accession>
<protein>
    <recommendedName>
        <fullName evidence="4">DUF4362 domain-containing protein</fullName>
    </recommendedName>
</protein>
<evidence type="ECO:0000313" key="3">
    <source>
        <dbReference type="Proteomes" id="UP000679749"/>
    </source>
</evidence>
<feature type="signal peptide" evidence="1">
    <location>
        <begin position="1"/>
        <end position="20"/>
    </location>
</feature>
<keyword evidence="3" id="KW-1185">Reference proteome</keyword>
<gene>
    <name evidence="2" type="ORF">KHA99_17655</name>
</gene>
<dbReference type="AlphaFoldDB" id="A0A942U8M4"/>
<organism evidence="2 3">
    <name type="scientific">Neobacillus rhizophilus</name>
    <dbReference type="NCBI Taxonomy" id="2833579"/>
    <lineage>
        <taxon>Bacteria</taxon>
        <taxon>Bacillati</taxon>
        <taxon>Bacillota</taxon>
        <taxon>Bacilli</taxon>
        <taxon>Bacillales</taxon>
        <taxon>Bacillaceae</taxon>
        <taxon>Neobacillus</taxon>
    </lineage>
</organism>
<keyword evidence="1" id="KW-0732">Signal</keyword>